<dbReference type="InterPro" id="IPR059120">
    <property type="entry name" value="Cullin-like_AB"/>
</dbReference>
<dbReference type="Pfam" id="PF26557">
    <property type="entry name" value="Cullin_AB"/>
    <property type="match status" value="1"/>
</dbReference>
<dbReference type="GO" id="GO:0006511">
    <property type="term" value="P:ubiquitin-dependent protein catabolic process"/>
    <property type="evidence" value="ECO:0007669"/>
    <property type="project" value="InterPro"/>
</dbReference>
<dbReference type="Pfam" id="PF10557">
    <property type="entry name" value="Cullin_Nedd8"/>
    <property type="match status" value="1"/>
</dbReference>
<dbReference type="InParanoid" id="A0A074ZNP3"/>
<dbReference type="InterPro" id="IPR036390">
    <property type="entry name" value="WH_DNA-bd_sf"/>
</dbReference>
<dbReference type="SUPFAM" id="SSF74788">
    <property type="entry name" value="Cullin repeat-like"/>
    <property type="match status" value="1"/>
</dbReference>
<feature type="region of interest" description="Disordered" evidence="6">
    <location>
        <begin position="380"/>
        <end position="403"/>
    </location>
</feature>
<dbReference type="FunFam" id="1.20.1310.10:FF:000061">
    <property type="entry name" value="Related to cullulin 3"/>
    <property type="match status" value="1"/>
</dbReference>
<evidence type="ECO:0000256" key="4">
    <source>
        <dbReference type="PROSITE-ProRule" id="PRU00330"/>
    </source>
</evidence>
<gene>
    <name evidence="8" type="ORF">AUEXF2481DRAFT_205956</name>
</gene>
<proteinExistence type="inferred from homology"/>
<dbReference type="FunFam" id="1.20.1310.10:FF:000036">
    <property type="entry name" value="SCF ubiquitin ligase subunit CulC, putative"/>
    <property type="match status" value="1"/>
</dbReference>
<dbReference type="SMART" id="SM00182">
    <property type="entry name" value="CULLIN"/>
    <property type="match status" value="1"/>
</dbReference>
<dbReference type="InterPro" id="IPR036388">
    <property type="entry name" value="WH-like_DNA-bd_sf"/>
</dbReference>
<dbReference type="FunFam" id="1.20.1310.10:FF:000002">
    <property type="entry name" value="cullin-3 isoform X1"/>
    <property type="match status" value="1"/>
</dbReference>
<dbReference type="EMBL" id="KL584750">
    <property type="protein sequence ID" value="KEQ99966.1"/>
    <property type="molecule type" value="Genomic_DNA"/>
</dbReference>
<keyword evidence="3" id="KW-0832">Ubl conjugation</keyword>
<evidence type="ECO:0000259" key="7">
    <source>
        <dbReference type="PROSITE" id="PS50069"/>
    </source>
</evidence>
<dbReference type="PANTHER" id="PTHR11932">
    <property type="entry name" value="CULLIN"/>
    <property type="match status" value="1"/>
</dbReference>
<dbReference type="Gene3D" id="1.20.1310.10">
    <property type="entry name" value="Cullin Repeats"/>
    <property type="match status" value="4"/>
</dbReference>
<dbReference type="GeneID" id="25362492"/>
<feature type="domain" description="Cullin family profile" evidence="7">
    <location>
        <begin position="460"/>
        <end position="713"/>
    </location>
</feature>
<evidence type="ECO:0000256" key="6">
    <source>
        <dbReference type="SAM" id="MobiDB-lite"/>
    </source>
</evidence>
<reference evidence="8 9" key="1">
    <citation type="journal article" date="2014" name="BMC Genomics">
        <title>Genome sequencing of four Aureobasidium pullulans varieties: biotechnological potential, stress tolerance, and description of new species.</title>
        <authorList>
            <person name="Gostin Ar C."/>
            <person name="Ohm R.A."/>
            <person name="Kogej T."/>
            <person name="Sonjak S."/>
            <person name="Turk M."/>
            <person name="Zajc J."/>
            <person name="Zalar P."/>
            <person name="Grube M."/>
            <person name="Sun H."/>
            <person name="Han J."/>
            <person name="Sharma A."/>
            <person name="Chiniquy J."/>
            <person name="Ngan C.Y."/>
            <person name="Lipzen A."/>
            <person name="Barry K."/>
            <person name="Grigoriev I.V."/>
            <person name="Gunde-Cimerman N."/>
        </authorList>
    </citation>
    <scope>NUCLEOTIDE SEQUENCE [LARGE SCALE GENOMIC DNA]</scope>
    <source>
        <strain evidence="8 9">EXF-2481</strain>
    </source>
</reference>
<dbReference type="PROSITE" id="PS50069">
    <property type="entry name" value="CULLIN_2"/>
    <property type="match status" value="1"/>
</dbReference>
<dbReference type="SMART" id="SM00884">
    <property type="entry name" value="Cullin_Nedd8"/>
    <property type="match status" value="1"/>
</dbReference>
<dbReference type="InterPro" id="IPR019559">
    <property type="entry name" value="Cullin_neddylation_domain"/>
</dbReference>
<dbReference type="FunFam" id="1.10.10.10:FF:000014">
    <property type="entry name" value="Cullin 1"/>
    <property type="match status" value="1"/>
</dbReference>
<dbReference type="SUPFAM" id="SSF46785">
    <property type="entry name" value="Winged helix' DNA-binding domain"/>
    <property type="match status" value="1"/>
</dbReference>
<comment type="similarity">
    <text evidence="1 4 5">Belongs to the cullin family.</text>
</comment>
<accession>A0A074ZNP3</accession>
<name>A0A074ZNP3_AURSE</name>
<sequence length="847" mass="96316">MSSSRPRTKIRAPRRGVAGANDVNFEDTWTTLSSAFGEIHTKNASALSFEQLYRAAYKLVLKKQGDELYKRVANFETNWLSTAVRQDISRTIKGTVLDTPILVSSPTAESNATAPERLERGTRFLAALKSAWQDHQTSMSMLTDVLMYMDRVYCADTRQPSIFSKAMSLFRDSVLYSTAITASEVAIASGLKHLSFLDVLNAVILDQIHMDRDGDYIDKSLIKANTYMLEGLFESEQEGEEDKLYLTRFEQEFLAKSATFYRDESKRLLKDSDAGTYCRHVKRRIDEEADRCRSTISESTSTKIIKVVEDELIRHQIKALIDMDSGVQFMVTNDRHDDLGLVFELESRVDPKKPELTKAIQKIIQEMGTNVNSNALNQSTASSIAPPVPAEEGEGADKEKAKPAEKAVNLQTVAALKWVEDVLELKDRFDRIWKLAFNQDQVLQTAQTRSFSDTINAFQRSSEYISLFIDDNMKKGIKGKTEEEVDQVLEKAITLVRYLQDKDVFETYYKKHLCKRLLMGRSVSIDVEKQMINRMKIELGNSFTTKMEAMFKDMTLSDELTSGYQTYVEKLGDNEPKRVELSIHVLTSMTWPMETMRGLDEDRDGAIKTIFPPAIEKIKTSFEQYYTTKYSGRILSWQGSMGTADIKGTFKIPSKDGGPPKIRTHELNVSTYAMIILSLFNDLPADGSLTCEEIQAQTNIPRNELIRNLQSLAVAQKTRLLVKEPMSKDVKPTDRFSFNEKFTSKFIKVKVGVVSAGNKVENDKERKDTEKKNNDSRGFVIEAAIVRIMKQRKESTHQQLVAETLTQLSAQFKPEVPMIKKKIESLIEREYLERMEGAKVPSYRYLA</sequence>
<dbReference type="InterPro" id="IPR045093">
    <property type="entry name" value="Cullin"/>
</dbReference>
<dbReference type="FunFam" id="3.30.230.130:FF:000011">
    <property type="entry name" value="SCF ubiquitin ligase subunit CulC, putative"/>
    <property type="match status" value="1"/>
</dbReference>
<dbReference type="AlphaFoldDB" id="A0A074ZNP3"/>
<dbReference type="SUPFAM" id="SSF75632">
    <property type="entry name" value="Cullin homology domain"/>
    <property type="match status" value="1"/>
</dbReference>
<dbReference type="OrthoDB" id="27073at2759"/>
<dbReference type="Gene3D" id="1.10.10.10">
    <property type="entry name" value="Winged helix-like DNA-binding domain superfamily/Winged helix DNA-binding domain"/>
    <property type="match status" value="1"/>
</dbReference>
<dbReference type="InterPro" id="IPR001373">
    <property type="entry name" value="Cullin_N"/>
</dbReference>
<dbReference type="HOGENOM" id="CLU_004747_7_1_1"/>
<dbReference type="InterPro" id="IPR036317">
    <property type="entry name" value="Cullin_homology_sf"/>
</dbReference>
<dbReference type="RefSeq" id="XP_013348506.1">
    <property type="nucleotide sequence ID" value="XM_013493052.1"/>
</dbReference>
<dbReference type="InterPro" id="IPR016159">
    <property type="entry name" value="Cullin_repeat-like_dom_sf"/>
</dbReference>
<dbReference type="InterPro" id="IPR016158">
    <property type="entry name" value="Cullin_homology"/>
</dbReference>
<keyword evidence="2" id="KW-1017">Isopeptide bond</keyword>
<dbReference type="Gene3D" id="3.30.230.130">
    <property type="entry name" value="Cullin, Chain C, Domain 2"/>
    <property type="match status" value="1"/>
</dbReference>
<evidence type="ECO:0000256" key="1">
    <source>
        <dbReference type="ARBA" id="ARBA00006019"/>
    </source>
</evidence>
<dbReference type="GO" id="GO:0031625">
    <property type="term" value="F:ubiquitin protein ligase binding"/>
    <property type="evidence" value="ECO:0007669"/>
    <property type="project" value="InterPro"/>
</dbReference>
<dbReference type="Pfam" id="PF00888">
    <property type="entry name" value="Cullin"/>
    <property type="match status" value="1"/>
</dbReference>
<evidence type="ECO:0000313" key="9">
    <source>
        <dbReference type="Proteomes" id="UP000030641"/>
    </source>
</evidence>
<dbReference type="OMA" id="MFKDMTI"/>
<evidence type="ECO:0000256" key="2">
    <source>
        <dbReference type="ARBA" id="ARBA00022499"/>
    </source>
</evidence>
<dbReference type="FunCoup" id="A0A074ZNP3">
    <property type="interactions" value="789"/>
</dbReference>
<keyword evidence="9" id="KW-1185">Reference proteome</keyword>
<dbReference type="STRING" id="1043005.A0A074ZNP3"/>
<protein>
    <recommendedName>
        <fullName evidence="7">Cullin family profile domain-containing protein</fullName>
    </recommendedName>
</protein>
<dbReference type="Proteomes" id="UP000030641">
    <property type="component" value="Unassembled WGS sequence"/>
</dbReference>
<dbReference type="FunFam" id="1.20.1310.10:FF:000001">
    <property type="entry name" value="Cullin 3"/>
    <property type="match status" value="1"/>
</dbReference>
<organism evidence="8 9">
    <name type="scientific">Aureobasidium subglaciale (strain EXF-2481)</name>
    <name type="common">Aureobasidium pullulans var. subglaciale</name>
    <dbReference type="NCBI Taxonomy" id="1043005"/>
    <lineage>
        <taxon>Eukaryota</taxon>
        <taxon>Fungi</taxon>
        <taxon>Dikarya</taxon>
        <taxon>Ascomycota</taxon>
        <taxon>Pezizomycotina</taxon>
        <taxon>Dothideomycetes</taxon>
        <taxon>Dothideomycetidae</taxon>
        <taxon>Dothideales</taxon>
        <taxon>Saccotheciaceae</taxon>
        <taxon>Aureobasidium</taxon>
    </lineage>
</organism>
<evidence type="ECO:0000256" key="5">
    <source>
        <dbReference type="RuleBase" id="RU003829"/>
    </source>
</evidence>
<evidence type="ECO:0000256" key="3">
    <source>
        <dbReference type="ARBA" id="ARBA00022843"/>
    </source>
</evidence>
<evidence type="ECO:0000313" key="8">
    <source>
        <dbReference type="EMBL" id="KEQ99966.1"/>
    </source>
</evidence>